<dbReference type="AlphaFoldDB" id="A0AAD4LND6"/>
<reference evidence="1" key="1">
    <citation type="submission" date="2022-01" db="EMBL/GenBank/DDBJ databases">
        <title>Comparative genomics reveals a dynamic genome evolution in the ectomycorrhizal milk-cap (Lactarius) mushrooms.</title>
        <authorList>
            <consortium name="DOE Joint Genome Institute"/>
            <person name="Lebreton A."/>
            <person name="Tang N."/>
            <person name="Kuo A."/>
            <person name="LaButti K."/>
            <person name="Drula E."/>
            <person name="Barry K."/>
            <person name="Clum A."/>
            <person name="Lipzen A."/>
            <person name="Mousain D."/>
            <person name="Ng V."/>
            <person name="Wang R."/>
            <person name="Wang X."/>
            <person name="Dai Y."/>
            <person name="Henrissat B."/>
            <person name="Grigoriev I.V."/>
            <person name="Guerin-Laguette A."/>
            <person name="Yu F."/>
            <person name="Martin F.M."/>
        </authorList>
    </citation>
    <scope>NUCLEOTIDE SEQUENCE</scope>
    <source>
        <strain evidence="1">QP</strain>
    </source>
</reference>
<comment type="caution">
    <text evidence="1">The sequence shown here is derived from an EMBL/GenBank/DDBJ whole genome shotgun (WGS) entry which is preliminary data.</text>
</comment>
<name>A0AAD4LND6_9AGAM</name>
<evidence type="ECO:0000313" key="2">
    <source>
        <dbReference type="Proteomes" id="UP001201163"/>
    </source>
</evidence>
<dbReference type="Proteomes" id="UP001201163">
    <property type="component" value="Unassembled WGS sequence"/>
</dbReference>
<sequence length="214" mass="24026">MTRTASLRRISNPKPPLYFQCDPKQITFVSTAIPYEKPNASGLTPDQTLALPERTIDPDGPEARILRSLRELYSCKSQKISYEIYTHDAVFHGPIGTARGIDAIRAQFDALPKLFPRSDIQKLRVLKNPPGTPAGLLLIDQDVAYFRNAHTASPFKVVNSLVTLQLDDTHQVIRHTEEWNHKSEATADDGFLGMLNEHRKKMTAGLTKEFMSKA</sequence>
<proteinExistence type="predicted"/>
<dbReference type="SUPFAM" id="SSF54427">
    <property type="entry name" value="NTF2-like"/>
    <property type="match status" value="1"/>
</dbReference>
<accession>A0AAD4LND6</accession>
<gene>
    <name evidence="1" type="ORF">EDB92DRAFT_1792481</name>
</gene>
<dbReference type="PANTHER" id="PTHR34213:SF2">
    <property type="entry name" value="NUCLEAR TRANSPORT FACTOR 2 (NTF2) FAMILY PROTEIN"/>
    <property type="match status" value="1"/>
</dbReference>
<dbReference type="PANTHER" id="PTHR34213">
    <property type="entry name" value="NUCLEAR TRANSPORT FACTOR 2 (NTF2) FAMILY PROTEIN"/>
    <property type="match status" value="1"/>
</dbReference>
<dbReference type="InterPro" id="IPR032710">
    <property type="entry name" value="NTF2-like_dom_sf"/>
</dbReference>
<organism evidence="1 2">
    <name type="scientific">Lactarius akahatsu</name>
    <dbReference type="NCBI Taxonomy" id="416441"/>
    <lineage>
        <taxon>Eukaryota</taxon>
        <taxon>Fungi</taxon>
        <taxon>Dikarya</taxon>
        <taxon>Basidiomycota</taxon>
        <taxon>Agaricomycotina</taxon>
        <taxon>Agaricomycetes</taxon>
        <taxon>Russulales</taxon>
        <taxon>Russulaceae</taxon>
        <taxon>Lactarius</taxon>
    </lineage>
</organism>
<evidence type="ECO:0000313" key="1">
    <source>
        <dbReference type="EMBL" id="KAH8997238.1"/>
    </source>
</evidence>
<keyword evidence="2" id="KW-1185">Reference proteome</keyword>
<protein>
    <submittedName>
        <fullName evidence="1">Uncharacterized protein</fullName>
    </submittedName>
</protein>
<dbReference type="EMBL" id="JAKELL010000007">
    <property type="protein sequence ID" value="KAH8997238.1"/>
    <property type="molecule type" value="Genomic_DNA"/>
</dbReference>